<dbReference type="Proteomes" id="UP000247536">
    <property type="component" value="Unassembled WGS sequence"/>
</dbReference>
<evidence type="ECO:0000256" key="2">
    <source>
        <dbReference type="RuleBase" id="RU364000"/>
    </source>
</evidence>
<dbReference type="Pfam" id="PF08240">
    <property type="entry name" value="ADH_N"/>
    <property type="match status" value="1"/>
</dbReference>
<dbReference type="InterPro" id="IPR011032">
    <property type="entry name" value="GroES-like_sf"/>
</dbReference>
<organism evidence="4 5">
    <name type="scientific">Rhizobium wuzhouense</name>
    <dbReference type="NCBI Taxonomy" id="1986026"/>
    <lineage>
        <taxon>Bacteria</taxon>
        <taxon>Pseudomonadati</taxon>
        <taxon>Pseudomonadota</taxon>
        <taxon>Alphaproteobacteria</taxon>
        <taxon>Hyphomicrobiales</taxon>
        <taxon>Rhizobiaceae</taxon>
        <taxon>Rhizobium/Agrobacterium group</taxon>
        <taxon>Rhizobium</taxon>
    </lineage>
</organism>
<keyword evidence="2" id="KW-0862">Zinc</keyword>
<proteinExistence type="inferred from homology"/>
<keyword evidence="2" id="KW-0479">Metal-binding</keyword>
<dbReference type="SMART" id="SM00829">
    <property type="entry name" value="PKS_ER"/>
    <property type="match status" value="1"/>
</dbReference>
<reference evidence="4 5" key="1">
    <citation type="submission" date="2018-06" db="EMBL/GenBank/DDBJ databases">
        <title>Rhizobium wuzhouense sp. nov., isolated from roots of Oryza officinalis.</title>
        <authorList>
            <person name="Yuan T."/>
        </authorList>
    </citation>
    <scope>NUCLEOTIDE SEQUENCE [LARGE SCALE GENOMIC DNA]</scope>
    <source>
        <strain evidence="4 5">W44</strain>
    </source>
</reference>
<evidence type="ECO:0000256" key="1">
    <source>
        <dbReference type="ARBA" id="ARBA00022857"/>
    </source>
</evidence>
<feature type="domain" description="Enoyl reductase (ER)" evidence="3">
    <location>
        <begin position="16"/>
        <end position="335"/>
    </location>
</feature>
<dbReference type="EMBL" id="QJRY01000001">
    <property type="protein sequence ID" value="PYB76862.1"/>
    <property type="molecule type" value="Genomic_DNA"/>
</dbReference>
<name>A0ABX5NUM8_9HYPH</name>
<keyword evidence="2" id="KW-0560">Oxidoreductase</keyword>
<keyword evidence="1" id="KW-0521">NADP</keyword>
<dbReference type="Gene3D" id="3.90.180.10">
    <property type="entry name" value="Medium-chain alcohol dehydrogenases, catalytic domain"/>
    <property type="match status" value="1"/>
</dbReference>
<sequence>MRAIGFHAPQPITSPTALIDLELPMPVAHGRDLLVEVKAVSVNPVDTKVRRNFQPAGGEARILGYDAAGIVKAVGPDVSLFKPGDEVYYAGAIGRPGTNAEYHLVDERIVGGKPRSLSFAEAAALPLTAITAYEALFHRLRLDIPVPGAAPVVLITGGAGGVGSIAIQLVKQLTDFTVVATASRPETAAWAKSLGADHIIDHSKPLAAEYAALGIGAPGFVFSVTHSVQHRLDLAELIAPAGRICLIDDFAEGFDIMAFKGKAVSLHWEMMFSRPMFETTDMIEQHKLLNHVAELIDAGKIRTTLDTVLGPITAETLMKAHAIIESNRARGKIVLEGFPR</sequence>
<dbReference type="NCBIfam" id="TIGR02817">
    <property type="entry name" value="adh_fam_1"/>
    <property type="match status" value="1"/>
</dbReference>
<dbReference type="RefSeq" id="WP_110789294.1">
    <property type="nucleotide sequence ID" value="NZ_QJRY01000001.1"/>
</dbReference>
<evidence type="ECO:0000259" key="3">
    <source>
        <dbReference type="SMART" id="SM00829"/>
    </source>
</evidence>
<evidence type="ECO:0000313" key="5">
    <source>
        <dbReference type="Proteomes" id="UP000247536"/>
    </source>
</evidence>
<keyword evidence="5" id="KW-1185">Reference proteome</keyword>
<dbReference type="InterPro" id="IPR020843">
    <property type="entry name" value="ER"/>
</dbReference>
<dbReference type="InterPro" id="IPR014182">
    <property type="entry name" value="ADH_Zn_typ-1"/>
</dbReference>
<dbReference type="CDD" id="cd08252">
    <property type="entry name" value="AL_MDR"/>
    <property type="match status" value="1"/>
</dbReference>
<dbReference type="InterPro" id="IPR013154">
    <property type="entry name" value="ADH-like_N"/>
</dbReference>
<dbReference type="SUPFAM" id="SSF51735">
    <property type="entry name" value="NAD(P)-binding Rossmann-fold domains"/>
    <property type="match status" value="1"/>
</dbReference>
<dbReference type="PANTHER" id="PTHR44154">
    <property type="entry name" value="QUINONE OXIDOREDUCTASE"/>
    <property type="match status" value="1"/>
</dbReference>
<protein>
    <recommendedName>
        <fullName evidence="2">Zinc-type alcohol dehydrogenase-like protein</fullName>
    </recommendedName>
</protein>
<dbReference type="SUPFAM" id="SSF50129">
    <property type="entry name" value="GroES-like"/>
    <property type="match status" value="1"/>
</dbReference>
<dbReference type="InterPro" id="IPR036291">
    <property type="entry name" value="NAD(P)-bd_dom_sf"/>
</dbReference>
<comment type="similarity">
    <text evidence="2">Belongs to the zinc-containing alcohol dehydrogenase family. Quinone oxidoreductase subfamily.</text>
</comment>
<evidence type="ECO:0000313" key="4">
    <source>
        <dbReference type="EMBL" id="PYB76862.1"/>
    </source>
</evidence>
<gene>
    <name evidence="4" type="ORF">DMY87_00190</name>
</gene>
<dbReference type="InterPro" id="IPR051603">
    <property type="entry name" value="Zinc-ADH_QOR/CCCR"/>
</dbReference>
<comment type="caution">
    <text evidence="4">The sequence shown here is derived from an EMBL/GenBank/DDBJ whole genome shotgun (WGS) entry which is preliminary data.</text>
</comment>
<accession>A0ABX5NUM8</accession>
<dbReference type="Gene3D" id="3.40.50.720">
    <property type="entry name" value="NAD(P)-binding Rossmann-like Domain"/>
    <property type="match status" value="1"/>
</dbReference>
<dbReference type="Pfam" id="PF13602">
    <property type="entry name" value="ADH_zinc_N_2"/>
    <property type="match status" value="1"/>
</dbReference>
<dbReference type="PANTHER" id="PTHR44154:SF1">
    <property type="entry name" value="QUINONE OXIDOREDUCTASE"/>
    <property type="match status" value="1"/>
</dbReference>